<comment type="caution">
    <text evidence="1">The sequence shown here is derived from an EMBL/GenBank/DDBJ whole genome shotgun (WGS) entry which is preliminary data.</text>
</comment>
<reference evidence="1" key="1">
    <citation type="submission" date="2020-08" db="EMBL/GenBank/DDBJ databases">
        <title>Multicomponent nature underlies the extraordinary mechanical properties of spider dragline silk.</title>
        <authorList>
            <person name="Kono N."/>
            <person name="Nakamura H."/>
            <person name="Mori M."/>
            <person name="Yoshida Y."/>
            <person name="Ohtoshi R."/>
            <person name="Malay A.D."/>
            <person name="Moran D.A.P."/>
            <person name="Tomita M."/>
            <person name="Numata K."/>
            <person name="Arakawa K."/>
        </authorList>
    </citation>
    <scope>NUCLEOTIDE SEQUENCE</scope>
</reference>
<accession>A0A8X6N8J9</accession>
<keyword evidence="2" id="KW-1185">Reference proteome</keyword>
<dbReference type="AlphaFoldDB" id="A0A8X6N8J9"/>
<dbReference type="EMBL" id="BMAW01101561">
    <property type="protein sequence ID" value="GFT00018.1"/>
    <property type="molecule type" value="Genomic_DNA"/>
</dbReference>
<proteinExistence type="predicted"/>
<protein>
    <submittedName>
        <fullName evidence="1">Uncharacterized protein</fullName>
    </submittedName>
</protein>
<sequence>MVERSDSELFDLVAITDSVSTTNAKESGSFNTGEVAFAFAFVNNHNQLQFSDSLYVIKIIVNLSRDRILESALKSNHFSVRDDGTADNSRDKPLTLIIRLVIEELDIEEHFLGI</sequence>
<dbReference type="Proteomes" id="UP000887013">
    <property type="component" value="Unassembled WGS sequence"/>
</dbReference>
<evidence type="ECO:0000313" key="2">
    <source>
        <dbReference type="Proteomes" id="UP000887013"/>
    </source>
</evidence>
<gene>
    <name evidence="1" type="ORF">NPIL_220941</name>
</gene>
<evidence type="ECO:0000313" key="1">
    <source>
        <dbReference type="EMBL" id="GFT00018.1"/>
    </source>
</evidence>
<name>A0A8X6N8J9_NEPPI</name>
<organism evidence="1 2">
    <name type="scientific">Nephila pilipes</name>
    <name type="common">Giant wood spider</name>
    <name type="synonym">Nephila maculata</name>
    <dbReference type="NCBI Taxonomy" id="299642"/>
    <lineage>
        <taxon>Eukaryota</taxon>
        <taxon>Metazoa</taxon>
        <taxon>Ecdysozoa</taxon>
        <taxon>Arthropoda</taxon>
        <taxon>Chelicerata</taxon>
        <taxon>Arachnida</taxon>
        <taxon>Araneae</taxon>
        <taxon>Araneomorphae</taxon>
        <taxon>Entelegynae</taxon>
        <taxon>Araneoidea</taxon>
        <taxon>Nephilidae</taxon>
        <taxon>Nephila</taxon>
    </lineage>
</organism>